<comment type="caution">
    <text evidence="1">The sequence shown here is derived from an EMBL/GenBank/DDBJ whole genome shotgun (WGS) entry which is preliminary data.</text>
</comment>
<name>A0ABT0YRX6_9BURK</name>
<dbReference type="RefSeq" id="WP_251779976.1">
    <property type="nucleotide sequence ID" value="NZ_JAMKFE010000012.1"/>
</dbReference>
<sequence>MGEAGGELTCGRIAASGRTTLSPVLTARWELPRQICRTARVALQRDIGLSIAKDVTAIFGCVLARDGTARLSVQRRPIAEPPEAGARPAPSNHARRTRCLCMLQRTRIPLGPTGTFTHAQAVTVDMNKVEDFVEQV</sequence>
<proteinExistence type="predicted"/>
<gene>
    <name evidence="1" type="ORF">M8A51_18365</name>
</gene>
<dbReference type="Proteomes" id="UP001165541">
    <property type="component" value="Unassembled WGS sequence"/>
</dbReference>
<organism evidence="1 2">
    <name type="scientific">Caldimonas mangrovi</name>
    <dbReference type="NCBI Taxonomy" id="2944811"/>
    <lineage>
        <taxon>Bacteria</taxon>
        <taxon>Pseudomonadati</taxon>
        <taxon>Pseudomonadota</taxon>
        <taxon>Betaproteobacteria</taxon>
        <taxon>Burkholderiales</taxon>
        <taxon>Sphaerotilaceae</taxon>
        <taxon>Caldimonas</taxon>
    </lineage>
</organism>
<evidence type="ECO:0000313" key="1">
    <source>
        <dbReference type="EMBL" id="MCM5681495.1"/>
    </source>
</evidence>
<evidence type="ECO:0000313" key="2">
    <source>
        <dbReference type="Proteomes" id="UP001165541"/>
    </source>
</evidence>
<dbReference type="EMBL" id="JAMKFE010000012">
    <property type="protein sequence ID" value="MCM5681495.1"/>
    <property type="molecule type" value="Genomic_DNA"/>
</dbReference>
<accession>A0ABT0YRX6</accession>
<protein>
    <submittedName>
        <fullName evidence="1">Uncharacterized protein</fullName>
    </submittedName>
</protein>
<keyword evidence="2" id="KW-1185">Reference proteome</keyword>
<reference evidence="1" key="1">
    <citation type="submission" date="2022-05" db="EMBL/GenBank/DDBJ databases">
        <title>Schlegelella sp. nov., isolated from mangrove soil.</title>
        <authorList>
            <person name="Liu Y."/>
            <person name="Ge X."/>
            <person name="Liu W."/>
        </authorList>
    </citation>
    <scope>NUCLEOTIDE SEQUENCE</scope>
    <source>
        <strain evidence="1">S2-27</strain>
    </source>
</reference>